<dbReference type="EMBL" id="CP053642">
    <property type="protein sequence ID" value="QKD80061.1"/>
    <property type="molecule type" value="Genomic_DNA"/>
</dbReference>
<protein>
    <recommendedName>
        <fullName evidence="6">Probable membrane transporter protein</fullName>
    </recommendedName>
</protein>
<dbReference type="Proteomes" id="UP000504752">
    <property type="component" value="Chromosome"/>
</dbReference>
<evidence type="ECO:0000256" key="1">
    <source>
        <dbReference type="ARBA" id="ARBA00004141"/>
    </source>
</evidence>
<proteinExistence type="inferred from homology"/>
<keyword evidence="9" id="KW-1185">Reference proteome</keyword>
<sequence length="331" mass="32732">MRKLLILSLAGLIAQLVDGALGMGYGVTSSSLLLLAGLSPALASASVHLAEIGTTIISGASHHRLGNTDWRLTARLAGPGAVGAFLGATVLSHLSTRAATPISSTILLALGLYVLARFTIRPPAASTARRSPHSTLFLTPLALLGGFIDATGGGGWGPVTTTTLLSRGRTAPRTVVGSVDTAEFLVSVAASAGFLAGLGTAGIEIGVVLAVLAGGALAAPLAAWVVSRLPGQVLGSGVGALIVCTNLMTLLHVVGAPTALVGGLIAALAPILAVLVAISARRARRSLRLTAASHPRERALRQPALREPVPTGATGATGATGVAGVSAGAGL</sequence>
<keyword evidence="3 6" id="KW-0812">Transmembrane</keyword>
<evidence type="ECO:0000256" key="7">
    <source>
        <dbReference type="SAM" id="MobiDB-lite"/>
    </source>
</evidence>
<dbReference type="AlphaFoldDB" id="A0A6M8B9G9"/>
<dbReference type="Pfam" id="PF01925">
    <property type="entry name" value="TauE"/>
    <property type="match status" value="1"/>
</dbReference>
<gene>
    <name evidence="8" type="ORF">HPC72_07360</name>
</gene>
<dbReference type="PANTHER" id="PTHR43701">
    <property type="entry name" value="MEMBRANE TRANSPORTER PROTEIN MJ0441-RELATED"/>
    <property type="match status" value="1"/>
</dbReference>
<comment type="subcellular location">
    <subcellularLocation>
        <location evidence="6">Cell membrane</location>
        <topology evidence="6">Multi-pass membrane protein</topology>
    </subcellularLocation>
    <subcellularLocation>
        <location evidence="1">Membrane</location>
        <topology evidence="1">Multi-pass membrane protein</topology>
    </subcellularLocation>
</comment>
<evidence type="ECO:0000256" key="2">
    <source>
        <dbReference type="ARBA" id="ARBA00009142"/>
    </source>
</evidence>
<organism evidence="8 9">
    <name type="scientific">Actinomyces marmotae</name>
    <dbReference type="NCBI Taxonomy" id="2737173"/>
    <lineage>
        <taxon>Bacteria</taxon>
        <taxon>Bacillati</taxon>
        <taxon>Actinomycetota</taxon>
        <taxon>Actinomycetes</taxon>
        <taxon>Actinomycetales</taxon>
        <taxon>Actinomycetaceae</taxon>
        <taxon>Actinomyces</taxon>
    </lineage>
</organism>
<dbReference type="RefSeq" id="WP_159524390.1">
    <property type="nucleotide sequence ID" value="NZ_CP053642.1"/>
</dbReference>
<feature type="transmembrane region" description="Helical" evidence="6">
    <location>
        <begin position="98"/>
        <end position="116"/>
    </location>
</feature>
<dbReference type="KEGG" id="amam:HPC72_07360"/>
<evidence type="ECO:0000313" key="9">
    <source>
        <dbReference type="Proteomes" id="UP000504752"/>
    </source>
</evidence>
<comment type="similarity">
    <text evidence="2 6">Belongs to the 4-toluene sulfonate uptake permease (TSUP) (TC 2.A.102) family.</text>
</comment>
<reference evidence="8 9" key="1">
    <citation type="submission" date="2020-05" db="EMBL/GenBank/DDBJ databases">
        <title>Actinomyces sp. zg-325.</title>
        <authorList>
            <person name="Yang C."/>
        </authorList>
    </citation>
    <scope>NUCLEOTIDE SEQUENCE [LARGE SCALE GENOMIC DNA]</scope>
    <source>
        <strain evidence="9">zg-325</strain>
    </source>
</reference>
<accession>A0A6M8B9G9</accession>
<dbReference type="GO" id="GO:0005886">
    <property type="term" value="C:plasma membrane"/>
    <property type="evidence" value="ECO:0007669"/>
    <property type="project" value="UniProtKB-SubCell"/>
</dbReference>
<feature type="transmembrane region" description="Helical" evidence="6">
    <location>
        <begin position="259"/>
        <end position="278"/>
    </location>
</feature>
<keyword evidence="4 6" id="KW-1133">Transmembrane helix</keyword>
<evidence type="ECO:0000313" key="8">
    <source>
        <dbReference type="EMBL" id="QKD80061.1"/>
    </source>
</evidence>
<keyword evidence="5 6" id="KW-0472">Membrane</keyword>
<feature type="transmembrane region" description="Helical" evidence="6">
    <location>
        <begin position="136"/>
        <end position="156"/>
    </location>
</feature>
<keyword evidence="6" id="KW-1003">Cell membrane</keyword>
<feature type="transmembrane region" description="Helical" evidence="6">
    <location>
        <begin position="205"/>
        <end position="226"/>
    </location>
</feature>
<evidence type="ECO:0000256" key="3">
    <source>
        <dbReference type="ARBA" id="ARBA00022692"/>
    </source>
</evidence>
<name>A0A6M8B9G9_9ACTO</name>
<dbReference type="PANTHER" id="PTHR43701:SF12">
    <property type="entry name" value="MEMBRANE TRANSPORTER PROTEIN YTNM-RELATED"/>
    <property type="match status" value="1"/>
</dbReference>
<feature type="transmembrane region" description="Helical" evidence="6">
    <location>
        <begin position="233"/>
        <end position="253"/>
    </location>
</feature>
<feature type="region of interest" description="Disordered" evidence="7">
    <location>
        <begin position="294"/>
        <end position="317"/>
    </location>
</feature>
<dbReference type="InterPro" id="IPR051598">
    <property type="entry name" value="TSUP/Inactive_protease-like"/>
</dbReference>
<evidence type="ECO:0000256" key="6">
    <source>
        <dbReference type="RuleBase" id="RU363041"/>
    </source>
</evidence>
<dbReference type="InterPro" id="IPR002781">
    <property type="entry name" value="TM_pro_TauE-like"/>
</dbReference>
<evidence type="ECO:0000256" key="4">
    <source>
        <dbReference type="ARBA" id="ARBA00022989"/>
    </source>
</evidence>
<feature type="transmembrane region" description="Helical" evidence="6">
    <location>
        <begin position="72"/>
        <end position="92"/>
    </location>
</feature>
<evidence type="ECO:0000256" key="5">
    <source>
        <dbReference type="ARBA" id="ARBA00023136"/>
    </source>
</evidence>